<dbReference type="Proteomes" id="UP001203136">
    <property type="component" value="Unassembled WGS sequence"/>
</dbReference>
<gene>
    <name evidence="2" type="ORF">K5I21_08645</name>
    <name evidence="3" type="ORF">PM006_05455</name>
</gene>
<feature type="transmembrane region" description="Helical" evidence="1">
    <location>
        <begin position="20"/>
        <end position="39"/>
    </location>
</feature>
<organism evidence="2 4">
    <name type="scientific">Clostridium symbiosum</name>
    <name type="common">Bacteroides symbiosus</name>
    <dbReference type="NCBI Taxonomy" id="1512"/>
    <lineage>
        <taxon>Bacteria</taxon>
        <taxon>Bacillati</taxon>
        <taxon>Bacillota</taxon>
        <taxon>Clostridia</taxon>
        <taxon>Lachnospirales</taxon>
        <taxon>Lachnospiraceae</taxon>
        <taxon>Otoolea</taxon>
    </lineage>
</organism>
<protein>
    <submittedName>
        <fullName evidence="2">O-linked GlcNAc transferase-like protein</fullName>
    </submittedName>
</protein>
<keyword evidence="1" id="KW-0472">Membrane</keyword>
<accession>A0AAW5F2Z0</accession>
<dbReference type="Proteomes" id="UP001300871">
    <property type="component" value="Unassembled WGS sequence"/>
</dbReference>
<dbReference type="EMBL" id="JAQLGM010000009">
    <property type="protein sequence ID" value="MDB1999640.1"/>
    <property type="molecule type" value="Genomic_DNA"/>
</dbReference>
<keyword evidence="1" id="KW-0812">Transmembrane</keyword>
<dbReference type="GO" id="GO:0016740">
    <property type="term" value="F:transferase activity"/>
    <property type="evidence" value="ECO:0007669"/>
    <property type="project" value="UniProtKB-KW"/>
</dbReference>
<dbReference type="EMBL" id="JAINVB010000001">
    <property type="protein sequence ID" value="MCK0085930.1"/>
    <property type="molecule type" value="Genomic_DNA"/>
</dbReference>
<proteinExistence type="predicted"/>
<dbReference type="AlphaFoldDB" id="A0AAW5F2Z0"/>
<evidence type="ECO:0000313" key="2">
    <source>
        <dbReference type="EMBL" id="MCK0085930.1"/>
    </source>
</evidence>
<comment type="caution">
    <text evidence="2">The sequence shown here is derived from an EMBL/GenBank/DDBJ whole genome shotgun (WGS) entry which is preliminary data.</text>
</comment>
<reference evidence="3" key="2">
    <citation type="submission" date="2023-01" db="EMBL/GenBank/DDBJ databases">
        <title>Human gut microbiome strain richness.</title>
        <authorList>
            <person name="Chen-Liaw A."/>
        </authorList>
    </citation>
    <scope>NUCLEOTIDE SEQUENCE</scope>
    <source>
        <strain evidence="3">B1_m1001713B170214d0_201011</strain>
    </source>
</reference>
<keyword evidence="1" id="KW-1133">Transmembrane helix</keyword>
<feature type="transmembrane region" description="Helical" evidence="1">
    <location>
        <begin position="51"/>
        <end position="71"/>
    </location>
</feature>
<evidence type="ECO:0000313" key="4">
    <source>
        <dbReference type="Proteomes" id="UP001203136"/>
    </source>
</evidence>
<evidence type="ECO:0000256" key="1">
    <source>
        <dbReference type="SAM" id="Phobius"/>
    </source>
</evidence>
<dbReference type="GeneID" id="57970962"/>
<dbReference type="RefSeq" id="WP_003507038.1">
    <property type="nucleotide sequence ID" value="NZ_BAABZD010000004.1"/>
</dbReference>
<name>A0AAW5F2Z0_CLOSY</name>
<sequence length="189" mass="21481">MKKIRKGEYGYRTSFKKKHIFLISVLAVFIIAQLAARYFTDSQAVKNILTVMAIVTVLPAANLASPLVAIIKYKTPSKEFYEKYSVYEEKFPMLFDMVLTTKDYVLPMDAVAVHPTGIYAYCINPKVNIHEAEKSLNEILVSQRLDPNMKITGELSTFDKRLKSLKPVSEYEDDGSVEYAVNTMKSLCM</sequence>
<reference evidence="2" key="1">
    <citation type="journal article" date="2022" name="Cell Host Microbe">
        <title>Colonization of the live biotherapeutic product VE303 and modulation of the microbiota and metabolites in healthy volunteers.</title>
        <authorList>
            <person name="Dsouza M."/>
            <person name="Menon R."/>
            <person name="Crossette E."/>
            <person name="Bhattarai S.K."/>
            <person name="Schneider J."/>
            <person name="Kim Y.G."/>
            <person name="Reddy S."/>
            <person name="Caballero S."/>
            <person name="Felix C."/>
            <person name="Cornacchione L."/>
            <person name="Hendrickson J."/>
            <person name="Watson A.R."/>
            <person name="Minot S.S."/>
            <person name="Greenfield N."/>
            <person name="Schopf L."/>
            <person name="Szabady R."/>
            <person name="Patarroyo J."/>
            <person name="Smith W."/>
            <person name="Harrison P."/>
            <person name="Kuijper E.J."/>
            <person name="Kelly C.P."/>
            <person name="Olle B."/>
            <person name="Bobilev D."/>
            <person name="Silber J.L."/>
            <person name="Bucci V."/>
            <person name="Roberts B."/>
            <person name="Faith J."/>
            <person name="Norman J.M."/>
        </authorList>
    </citation>
    <scope>NUCLEOTIDE SEQUENCE</scope>
    <source>
        <strain evidence="2">VE303-04</strain>
    </source>
</reference>
<keyword evidence="2" id="KW-0808">Transferase</keyword>
<evidence type="ECO:0000313" key="3">
    <source>
        <dbReference type="EMBL" id="MDB1999640.1"/>
    </source>
</evidence>